<dbReference type="Gene3D" id="3.30.70.1430">
    <property type="entry name" value="Multidrug efflux transporter AcrB pore domain"/>
    <property type="match status" value="2"/>
</dbReference>
<evidence type="ECO:0000256" key="1">
    <source>
        <dbReference type="SAM" id="Phobius"/>
    </source>
</evidence>
<evidence type="ECO:0000313" key="2">
    <source>
        <dbReference type="EMBL" id="QUD88797.1"/>
    </source>
</evidence>
<dbReference type="Gene3D" id="3.30.2090.10">
    <property type="entry name" value="Multidrug efflux transporter AcrB TolC docking domain, DN and DC subdomains"/>
    <property type="match status" value="2"/>
</dbReference>
<dbReference type="Gene3D" id="3.30.70.1440">
    <property type="entry name" value="Multidrug efflux transporter AcrB pore domain"/>
    <property type="match status" value="1"/>
</dbReference>
<dbReference type="InterPro" id="IPR001036">
    <property type="entry name" value="Acrflvin-R"/>
</dbReference>
<dbReference type="SUPFAM" id="SSF82693">
    <property type="entry name" value="Multidrug efflux transporter AcrB pore domain, PN1, PN2, PC1 and PC2 subdomains"/>
    <property type="match status" value="3"/>
</dbReference>
<evidence type="ECO:0000313" key="3">
    <source>
        <dbReference type="Proteomes" id="UP000676409"/>
    </source>
</evidence>
<dbReference type="AlphaFoldDB" id="A0A975G1J4"/>
<feature type="transmembrane region" description="Helical" evidence="1">
    <location>
        <begin position="467"/>
        <end position="487"/>
    </location>
</feature>
<feature type="transmembrane region" description="Helical" evidence="1">
    <location>
        <begin position="856"/>
        <end position="875"/>
    </location>
</feature>
<dbReference type="InterPro" id="IPR027463">
    <property type="entry name" value="AcrB_DN_DC_subdom"/>
</dbReference>
<feature type="transmembrane region" description="Helical" evidence="1">
    <location>
        <begin position="882"/>
        <end position="902"/>
    </location>
</feature>
<dbReference type="Gene3D" id="3.30.70.1320">
    <property type="entry name" value="Multidrug efflux transporter AcrB pore domain like"/>
    <property type="match status" value="1"/>
</dbReference>
<dbReference type="GO" id="GO:0042910">
    <property type="term" value="F:xenobiotic transmembrane transporter activity"/>
    <property type="evidence" value="ECO:0007669"/>
    <property type="project" value="TreeGrafter"/>
</dbReference>
<name>A0A975G1J4_9CAUL</name>
<dbReference type="PANTHER" id="PTHR32063:SF0">
    <property type="entry name" value="SWARMING MOTILITY PROTEIN SWRC"/>
    <property type="match status" value="1"/>
</dbReference>
<dbReference type="Proteomes" id="UP000676409">
    <property type="component" value="Chromosome"/>
</dbReference>
<dbReference type="SUPFAM" id="SSF82866">
    <property type="entry name" value="Multidrug efflux transporter AcrB transmembrane domain"/>
    <property type="match status" value="2"/>
</dbReference>
<feature type="transmembrane region" description="Helical" evidence="1">
    <location>
        <begin position="385"/>
        <end position="406"/>
    </location>
</feature>
<keyword evidence="1" id="KW-0812">Transmembrane</keyword>
<gene>
    <name evidence="2" type="ORF">KCG34_02600</name>
</gene>
<proteinExistence type="predicted"/>
<sequence length="1013" mass="106643">MKAWLTGHVRSVVLAFILLTVAGLAAALNLPVSLFPHVDFARVVVSIDAGDRAADQTEIQVTRPLEEALRGVPGVSHIRSTTSRGAADIALSFDWGHDMVAATLQTEAAVNAAMPDLPPGVRFTVKRMDPTVFPILGLAVSSPSRDPVKVRQFVDLQLRPLVASVPGVAAVDVLGGGQAEYQVLIDPARLQALGLSADDVVKAIAANNVVNAVGKLEDRHRLYLTLVDTRLSSAADLGQIAVKTGATPGAGVVPLSAVAQIQLAPAPMWTRITAQGRDAVLVNIRQSPEADSVALAKAVRARLAELSKHTPSDINVATFYDQTELVTGAAGSVRDAIFLGALLAGAVLFLFLRSSRLMLITAIMLPAVLASACLLLFVLHMSFNMMTLGGLAAAVGLVVDDVVVMLEHLMRRLQEAPEAEAKSGILAAAGEMARPLIGSSLSTVVVFAPLAFLTGVTGGFFKALAVTMSAALIISLLFALFVAPVLAQAWVRRQDVEAADAADRMTHPIAGGYQRAIGWTLGRPLLAVGVIAAIFLGLGGLAYSQLGTGFMPKMDEGGFVLDYKAKPGAALSDTDRLLRQVEEIIRSTPDVDSYSRRTGAQLGGGLTEADEGDFFIHLKKGKRRGVEEVMAEIRQRVGAEVPGLDVEIAQLMEDLIGDLTAVPQPIEIKLFGPNPDALKTAAKTIAPAIGKIDGVVEVVDGLRVAGDALVVKVNRPAAALEGLDPDAVSKQLEDLVGGQVATQVQKGELLYGVRVWTGASLRDRVGAIANLRLHAPDGHDLPLSRIATVVVEPGQQQITREDLQPFVGVTARLEHRDMGSAMAEVKKTIAGLALPAGVRIEYGGLYAQQQSSFVDLAVVFAAALLLVSLLLLYLFERWRVVISVLAVVLMAAAAVFVGLWATGTELNISALMGLTMVVGIITELAIFFFAEVELDQHVDASHLTTAGLARLRPILMSAVIAILALSPLALGLGQGSAMQRPLAIAIISGLLAGAPLVLMVLPALFEALSRKRA</sequence>
<keyword evidence="1" id="KW-0472">Membrane</keyword>
<feature type="transmembrane region" description="Helical" evidence="1">
    <location>
        <begin position="525"/>
        <end position="543"/>
    </location>
</feature>
<feature type="transmembrane region" description="Helical" evidence="1">
    <location>
        <begin position="951"/>
        <end position="970"/>
    </location>
</feature>
<dbReference type="Gene3D" id="1.20.1640.10">
    <property type="entry name" value="Multidrug efflux transporter AcrB transmembrane domain"/>
    <property type="match status" value="2"/>
</dbReference>
<keyword evidence="1" id="KW-1133">Transmembrane helix</keyword>
<reference evidence="2" key="1">
    <citation type="submission" date="2021-04" db="EMBL/GenBank/DDBJ databases">
        <title>The complete genome sequence of Caulobacter sp. S6.</title>
        <authorList>
            <person name="Tang Y."/>
            <person name="Ouyang W."/>
            <person name="Liu Q."/>
            <person name="Huang B."/>
            <person name="Guo Z."/>
            <person name="Lei P."/>
        </authorList>
    </citation>
    <scope>NUCLEOTIDE SEQUENCE</scope>
    <source>
        <strain evidence="2">S6</strain>
    </source>
</reference>
<dbReference type="SUPFAM" id="SSF82714">
    <property type="entry name" value="Multidrug efflux transporter AcrB TolC docking domain, DN and DC subdomains"/>
    <property type="match status" value="2"/>
</dbReference>
<organism evidence="2 3">
    <name type="scientific">Phenylobacterium montanum</name>
    <dbReference type="NCBI Taxonomy" id="2823693"/>
    <lineage>
        <taxon>Bacteria</taxon>
        <taxon>Pseudomonadati</taxon>
        <taxon>Pseudomonadota</taxon>
        <taxon>Alphaproteobacteria</taxon>
        <taxon>Caulobacterales</taxon>
        <taxon>Caulobacteraceae</taxon>
        <taxon>Phenylobacterium</taxon>
    </lineage>
</organism>
<dbReference type="GO" id="GO:0005886">
    <property type="term" value="C:plasma membrane"/>
    <property type="evidence" value="ECO:0007669"/>
    <property type="project" value="TreeGrafter"/>
</dbReference>
<dbReference type="RefSeq" id="WP_211938847.1">
    <property type="nucleotide sequence ID" value="NZ_CP073078.1"/>
</dbReference>
<dbReference type="PANTHER" id="PTHR32063">
    <property type="match status" value="1"/>
</dbReference>
<dbReference type="PRINTS" id="PR00702">
    <property type="entry name" value="ACRIFLAVINRP"/>
</dbReference>
<dbReference type="EMBL" id="CP073078">
    <property type="protein sequence ID" value="QUD88797.1"/>
    <property type="molecule type" value="Genomic_DNA"/>
</dbReference>
<feature type="transmembrane region" description="Helical" evidence="1">
    <location>
        <begin position="441"/>
        <end position="461"/>
    </location>
</feature>
<feature type="transmembrane region" description="Helical" evidence="1">
    <location>
        <begin position="908"/>
        <end position="930"/>
    </location>
</feature>
<dbReference type="KEGG" id="caul:KCG34_02600"/>
<feature type="transmembrane region" description="Helical" evidence="1">
    <location>
        <begin position="982"/>
        <end position="1005"/>
    </location>
</feature>
<feature type="transmembrane region" description="Helical" evidence="1">
    <location>
        <begin position="359"/>
        <end position="379"/>
    </location>
</feature>
<keyword evidence="3" id="KW-1185">Reference proteome</keyword>
<protein>
    <submittedName>
        <fullName evidence="2">Efflux RND transporter permease subunit</fullName>
    </submittedName>
</protein>
<feature type="transmembrane region" description="Helical" evidence="1">
    <location>
        <begin position="336"/>
        <end position="352"/>
    </location>
</feature>
<accession>A0A975G1J4</accession>
<dbReference type="Pfam" id="PF00873">
    <property type="entry name" value="ACR_tran"/>
    <property type="match status" value="1"/>
</dbReference>